<dbReference type="AlphaFoldDB" id="A0A7Y9S593"/>
<evidence type="ECO:0000256" key="4">
    <source>
        <dbReference type="ARBA" id="ARBA00022857"/>
    </source>
</evidence>
<dbReference type="PANTHER" id="PTHR43303">
    <property type="entry name" value="NADPH DEHYDROGENASE C23G7.10C-RELATED"/>
    <property type="match status" value="1"/>
</dbReference>
<proteinExistence type="predicted"/>
<keyword evidence="5" id="KW-0560">Oxidoreductase</keyword>
<dbReference type="Pfam" id="PF00724">
    <property type="entry name" value="Oxidored_FMN"/>
    <property type="match status" value="1"/>
</dbReference>
<dbReference type="Proteomes" id="UP000521748">
    <property type="component" value="Unassembled WGS sequence"/>
</dbReference>
<comment type="cofactor">
    <cofactor evidence="1">
        <name>FMN</name>
        <dbReference type="ChEBI" id="CHEBI:58210"/>
    </cofactor>
</comment>
<dbReference type="EMBL" id="JACBYQ010000001">
    <property type="protein sequence ID" value="NYE94788.1"/>
    <property type="molecule type" value="Genomic_DNA"/>
</dbReference>
<keyword evidence="8" id="KW-1185">Reference proteome</keyword>
<evidence type="ECO:0000256" key="2">
    <source>
        <dbReference type="ARBA" id="ARBA00022630"/>
    </source>
</evidence>
<feature type="domain" description="NADH:flavin oxidoreductase/NADH oxidase N-terminal" evidence="6">
    <location>
        <begin position="4"/>
        <end position="353"/>
    </location>
</feature>
<dbReference type="SUPFAM" id="SSF51395">
    <property type="entry name" value="FMN-linked oxidoreductases"/>
    <property type="match status" value="1"/>
</dbReference>
<dbReference type="InterPro" id="IPR001155">
    <property type="entry name" value="OxRdtase_FMN_N"/>
</dbReference>
<dbReference type="RefSeq" id="WP_179388507.1">
    <property type="nucleotide sequence ID" value="NZ_JACBYQ010000001.1"/>
</dbReference>
<dbReference type="GO" id="GO:0003959">
    <property type="term" value="F:NADPH dehydrogenase activity"/>
    <property type="evidence" value="ECO:0007669"/>
    <property type="project" value="InterPro"/>
</dbReference>
<evidence type="ECO:0000256" key="3">
    <source>
        <dbReference type="ARBA" id="ARBA00022643"/>
    </source>
</evidence>
<keyword evidence="4" id="KW-0521">NADP</keyword>
<dbReference type="Gene3D" id="3.20.20.70">
    <property type="entry name" value="Aldolase class I"/>
    <property type="match status" value="1"/>
</dbReference>
<sequence>MSRLFDPLALRGLELSHRGWVSAMCQYSTDTDAEPAPGVPNDWHLMHLGQFAAGGAALIITEATAVVPEGRISPRDTGLYNDEQAEAWRRIIDFVHRYGAVDTKIGVQLAHAGRKASTWWPFVGQHGSVPLAEGGWPTLGPTDEAFPGYAAPRAMTEQDIQAVIDAFAQAARRAVEVGFDTIELHAAHGYLLHQFLSPVVNTRSDAWGGEENKRFRLVLEVIDAVRREIPDSMPLLLRVSASDWTEPDAPIPGLQPEALARLGVLAKDRGVDLIDVSSGGAIGGVKIPLGPGYQTGFAEQIKAQADIPVASVGLITAAQQADHVIGTAQADAIFIARAALRNPHWWQQAAHELGVPLPWAPQYERAATSGKY</sequence>
<evidence type="ECO:0000313" key="8">
    <source>
        <dbReference type="Proteomes" id="UP000521748"/>
    </source>
</evidence>
<dbReference type="GO" id="GO:0050661">
    <property type="term" value="F:NADP binding"/>
    <property type="evidence" value="ECO:0007669"/>
    <property type="project" value="InterPro"/>
</dbReference>
<evidence type="ECO:0000256" key="5">
    <source>
        <dbReference type="ARBA" id="ARBA00023002"/>
    </source>
</evidence>
<gene>
    <name evidence="7" type="ORF">FHU41_001009</name>
</gene>
<comment type="caution">
    <text evidence="7">The sequence shown here is derived from an EMBL/GenBank/DDBJ whole genome shotgun (WGS) entry which is preliminary data.</text>
</comment>
<evidence type="ECO:0000313" key="7">
    <source>
        <dbReference type="EMBL" id="NYE94788.1"/>
    </source>
</evidence>
<keyword evidence="3" id="KW-0288">FMN</keyword>
<dbReference type="PANTHER" id="PTHR43303:SF4">
    <property type="entry name" value="NADPH DEHYDROGENASE C23G7.10C-RELATED"/>
    <property type="match status" value="1"/>
</dbReference>
<dbReference type="InterPro" id="IPR044152">
    <property type="entry name" value="YqjM-like"/>
</dbReference>
<keyword evidence="2" id="KW-0285">Flavoprotein</keyword>
<organism evidence="7 8">
    <name type="scientific">Psychromicrobium silvestre</name>
    <dbReference type="NCBI Taxonomy" id="1645614"/>
    <lineage>
        <taxon>Bacteria</taxon>
        <taxon>Bacillati</taxon>
        <taxon>Actinomycetota</taxon>
        <taxon>Actinomycetes</taxon>
        <taxon>Micrococcales</taxon>
        <taxon>Micrococcaceae</taxon>
        <taxon>Psychromicrobium</taxon>
    </lineage>
</organism>
<evidence type="ECO:0000259" key="6">
    <source>
        <dbReference type="Pfam" id="PF00724"/>
    </source>
</evidence>
<dbReference type="GO" id="GO:0010181">
    <property type="term" value="F:FMN binding"/>
    <property type="evidence" value="ECO:0007669"/>
    <property type="project" value="InterPro"/>
</dbReference>
<accession>A0A7Y9S593</accession>
<dbReference type="CDD" id="cd02932">
    <property type="entry name" value="OYE_YqiM_FMN"/>
    <property type="match status" value="1"/>
</dbReference>
<dbReference type="InterPro" id="IPR013785">
    <property type="entry name" value="Aldolase_TIM"/>
</dbReference>
<protein>
    <submittedName>
        <fullName evidence="7">2,4-dienoyl-CoA reductase-like NADH-dependent reductase (Old Yellow Enzyme family)</fullName>
    </submittedName>
</protein>
<reference evidence="7 8" key="1">
    <citation type="submission" date="2020-07" db="EMBL/GenBank/DDBJ databases">
        <title>Sequencing the genomes of 1000 actinobacteria strains.</title>
        <authorList>
            <person name="Klenk H.-P."/>
        </authorList>
    </citation>
    <scope>NUCLEOTIDE SEQUENCE [LARGE SCALE GENOMIC DNA]</scope>
    <source>
        <strain evidence="7 8">DSM 102047</strain>
    </source>
</reference>
<name>A0A7Y9S593_9MICC</name>
<evidence type="ECO:0000256" key="1">
    <source>
        <dbReference type="ARBA" id="ARBA00001917"/>
    </source>
</evidence>